<evidence type="ECO:0000313" key="2">
    <source>
        <dbReference type="Proteomes" id="UP001215280"/>
    </source>
</evidence>
<accession>A0AAD7I8G2</accession>
<dbReference type="EMBL" id="JARJLG010000150">
    <property type="protein sequence ID" value="KAJ7736233.1"/>
    <property type="molecule type" value="Genomic_DNA"/>
</dbReference>
<protein>
    <submittedName>
        <fullName evidence="1">Uncharacterized protein</fullName>
    </submittedName>
</protein>
<evidence type="ECO:0000313" key="1">
    <source>
        <dbReference type="EMBL" id="KAJ7736233.1"/>
    </source>
</evidence>
<comment type="caution">
    <text evidence="1">The sequence shown here is derived from an EMBL/GenBank/DDBJ whole genome shotgun (WGS) entry which is preliminary data.</text>
</comment>
<name>A0AAD7I8G2_9AGAR</name>
<organism evidence="1 2">
    <name type="scientific">Mycena maculata</name>
    <dbReference type="NCBI Taxonomy" id="230809"/>
    <lineage>
        <taxon>Eukaryota</taxon>
        <taxon>Fungi</taxon>
        <taxon>Dikarya</taxon>
        <taxon>Basidiomycota</taxon>
        <taxon>Agaricomycotina</taxon>
        <taxon>Agaricomycetes</taxon>
        <taxon>Agaricomycetidae</taxon>
        <taxon>Agaricales</taxon>
        <taxon>Marasmiineae</taxon>
        <taxon>Mycenaceae</taxon>
        <taxon>Mycena</taxon>
    </lineage>
</organism>
<proteinExistence type="predicted"/>
<gene>
    <name evidence="1" type="ORF">DFH07DRAFT_779784</name>
</gene>
<keyword evidence="2" id="KW-1185">Reference proteome</keyword>
<reference evidence="1" key="1">
    <citation type="submission" date="2023-03" db="EMBL/GenBank/DDBJ databases">
        <title>Massive genome expansion in bonnet fungi (Mycena s.s.) driven by repeated elements and novel gene families across ecological guilds.</title>
        <authorList>
            <consortium name="Lawrence Berkeley National Laboratory"/>
            <person name="Harder C.B."/>
            <person name="Miyauchi S."/>
            <person name="Viragh M."/>
            <person name="Kuo A."/>
            <person name="Thoen E."/>
            <person name="Andreopoulos B."/>
            <person name="Lu D."/>
            <person name="Skrede I."/>
            <person name="Drula E."/>
            <person name="Henrissat B."/>
            <person name="Morin E."/>
            <person name="Kohler A."/>
            <person name="Barry K."/>
            <person name="LaButti K."/>
            <person name="Morin E."/>
            <person name="Salamov A."/>
            <person name="Lipzen A."/>
            <person name="Mereny Z."/>
            <person name="Hegedus B."/>
            <person name="Baldrian P."/>
            <person name="Stursova M."/>
            <person name="Weitz H."/>
            <person name="Taylor A."/>
            <person name="Grigoriev I.V."/>
            <person name="Nagy L.G."/>
            <person name="Martin F."/>
            <person name="Kauserud H."/>
        </authorList>
    </citation>
    <scope>NUCLEOTIDE SEQUENCE</scope>
    <source>
        <strain evidence="1">CBHHK188m</strain>
    </source>
</reference>
<sequence length="147" mass="16271">MSGAPNPQADAFLHDISSMKDSLIAPAALGRWDTRATPQTPKHKRIAWKIKHSIDKRNLAASRCIMEAQSLDDRIGRSLDPIVQFLRAVRRTEGAQFNFPFPEEILLAEINSIRGALDAVEAMVVGNTDAELTEDSDFEGDLTLKVE</sequence>
<dbReference type="AlphaFoldDB" id="A0AAD7I8G2"/>
<dbReference type="Proteomes" id="UP001215280">
    <property type="component" value="Unassembled WGS sequence"/>
</dbReference>